<evidence type="ECO:0000313" key="2">
    <source>
        <dbReference type="EMBL" id="KGB27062.1"/>
    </source>
</evidence>
<dbReference type="AlphaFoldDB" id="A0A094Z080"/>
<reference evidence="2 3" key="2">
    <citation type="submission" date="2012-06" db="EMBL/GenBank/DDBJ databases">
        <authorList>
            <person name="Fiebig A."/>
        </authorList>
    </citation>
    <scope>NUCLEOTIDE SEQUENCE [LARGE SCALE GENOMIC DNA]</scope>
    <source>
        <strain evidence="2 3">DFL-43</strain>
    </source>
</reference>
<feature type="region of interest" description="Disordered" evidence="1">
    <location>
        <begin position="1"/>
        <end position="46"/>
    </location>
</feature>
<reference evidence="2 3" key="1">
    <citation type="submission" date="2007-10" db="EMBL/GenBank/DDBJ databases">
        <authorList>
            <person name="Wagner-Dobler I."/>
            <person name="Ferriera S."/>
            <person name="Johnson J."/>
            <person name="Kravitz S."/>
            <person name="Beeson K."/>
            <person name="Sutton G."/>
            <person name="Rogers Y.-H."/>
            <person name="Friedman R."/>
            <person name="Frazier M."/>
            <person name="Venter J.C."/>
        </authorList>
    </citation>
    <scope>NUCLEOTIDE SEQUENCE [LARGE SCALE GENOMIC DNA]</scope>
    <source>
        <strain evidence="2 3">DFL-43</strain>
    </source>
</reference>
<comment type="caution">
    <text evidence="2">The sequence shown here is derived from an EMBL/GenBank/DDBJ whole genome shotgun (WGS) entry which is preliminary data.</text>
</comment>
<evidence type="ECO:0000256" key="1">
    <source>
        <dbReference type="SAM" id="MobiDB-lite"/>
    </source>
</evidence>
<protein>
    <submittedName>
        <fullName evidence="2">Uncharacterized protein</fullName>
    </submittedName>
</protein>
<dbReference type="Proteomes" id="UP000004291">
    <property type="component" value="Chromosome"/>
</dbReference>
<organism evidence="2 3">
    <name type="scientific">Hoeflea phototrophica (strain DSM 17068 / NCIMB 14078 / DFL-43)</name>
    <dbReference type="NCBI Taxonomy" id="411684"/>
    <lineage>
        <taxon>Bacteria</taxon>
        <taxon>Pseudomonadati</taxon>
        <taxon>Pseudomonadota</taxon>
        <taxon>Alphaproteobacteria</taxon>
        <taxon>Hyphomicrobiales</taxon>
        <taxon>Rhizobiaceae</taxon>
        <taxon>Hoeflea</taxon>
    </lineage>
</organism>
<keyword evidence="3" id="KW-1185">Reference proteome</keyword>
<accession>A0A094Z080</accession>
<dbReference type="RefSeq" id="WP_156970325.1">
    <property type="nucleotide sequence ID" value="NZ_CM002917.1"/>
</dbReference>
<dbReference type="HOGENOM" id="CLU_3184556_0_0_5"/>
<dbReference type="EMBL" id="ABIA03000004">
    <property type="protein sequence ID" value="KGB27062.1"/>
    <property type="molecule type" value="Genomic_DNA"/>
</dbReference>
<gene>
    <name evidence="2" type="ORF">HPDFL43_00035540</name>
</gene>
<sequence>MTKKPAPLPQVGGSYVREKDGSLKPVETGSKPETDPPATSAKPRKD</sequence>
<proteinExistence type="predicted"/>
<name>A0A094Z080_HOEPD</name>
<evidence type="ECO:0000313" key="3">
    <source>
        <dbReference type="Proteomes" id="UP000004291"/>
    </source>
</evidence>